<feature type="chain" id="PRO_5039027923" evidence="1">
    <location>
        <begin position="28"/>
        <end position="185"/>
    </location>
</feature>
<accession>A0A934JB08</accession>
<evidence type="ECO:0000313" key="2">
    <source>
        <dbReference type="EMBL" id="MBJ6363523.1"/>
    </source>
</evidence>
<protein>
    <submittedName>
        <fullName evidence="2">Uncharacterized protein</fullName>
    </submittedName>
</protein>
<dbReference type="EMBL" id="JAELUP010000103">
    <property type="protein sequence ID" value="MBJ6363523.1"/>
    <property type="molecule type" value="Genomic_DNA"/>
</dbReference>
<keyword evidence="3" id="KW-1185">Reference proteome</keyword>
<proteinExistence type="predicted"/>
<sequence length="185" mass="20546">MKAWKQLGAAAIIAVTASLLLSGLPQADLAAGGTRQELAVFKAAQPNLLNYDNVIELLIGLDLQQKIKRVDLNRGVLAIDLAAARRSTAESLNRDMLELFRLCFIQKNNVDRLLIRVLDHQPQAGPGKAAVARELLVSADVRRSDEALAELLPLLNAGDLLEESWSKRLRLHFTPLWHERYDLPE</sequence>
<dbReference type="RefSeq" id="WP_199021059.1">
    <property type="nucleotide sequence ID" value="NZ_JAELUP010000103.1"/>
</dbReference>
<reference evidence="2" key="1">
    <citation type="submission" date="2020-12" db="EMBL/GenBank/DDBJ databases">
        <authorList>
            <person name="Huq M.A."/>
        </authorList>
    </citation>
    <scope>NUCLEOTIDE SEQUENCE</scope>
    <source>
        <strain evidence="2">MAHUQ-46</strain>
    </source>
</reference>
<dbReference type="Proteomes" id="UP000640274">
    <property type="component" value="Unassembled WGS sequence"/>
</dbReference>
<name>A0A934JB08_9BACL</name>
<evidence type="ECO:0000313" key="3">
    <source>
        <dbReference type="Proteomes" id="UP000640274"/>
    </source>
</evidence>
<organism evidence="2 3">
    <name type="scientific">Paenibacillus roseus</name>
    <dbReference type="NCBI Taxonomy" id="2798579"/>
    <lineage>
        <taxon>Bacteria</taxon>
        <taxon>Bacillati</taxon>
        <taxon>Bacillota</taxon>
        <taxon>Bacilli</taxon>
        <taxon>Bacillales</taxon>
        <taxon>Paenibacillaceae</taxon>
        <taxon>Paenibacillus</taxon>
    </lineage>
</organism>
<feature type="signal peptide" evidence="1">
    <location>
        <begin position="1"/>
        <end position="27"/>
    </location>
</feature>
<dbReference type="AlphaFoldDB" id="A0A934JB08"/>
<evidence type="ECO:0000256" key="1">
    <source>
        <dbReference type="SAM" id="SignalP"/>
    </source>
</evidence>
<gene>
    <name evidence="2" type="ORF">JFN88_20150</name>
</gene>
<keyword evidence="1" id="KW-0732">Signal</keyword>
<comment type="caution">
    <text evidence="2">The sequence shown here is derived from an EMBL/GenBank/DDBJ whole genome shotgun (WGS) entry which is preliminary data.</text>
</comment>